<dbReference type="EMBL" id="WSRP01000015">
    <property type="protein sequence ID" value="MVX56781.1"/>
    <property type="molecule type" value="Genomic_DNA"/>
</dbReference>
<dbReference type="Pfam" id="PF15919">
    <property type="entry name" value="HicB_lk_antitox"/>
    <property type="match status" value="1"/>
</dbReference>
<organism evidence="2 3">
    <name type="scientific">Parasutterella muris</name>
    <dbReference type="NCBI Taxonomy" id="2565572"/>
    <lineage>
        <taxon>Bacteria</taxon>
        <taxon>Pseudomonadati</taxon>
        <taxon>Pseudomonadota</taxon>
        <taxon>Betaproteobacteria</taxon>
        <taxon>Burkholderiales</taxon>
        <taxon>Sutterellaceae</taxon>
        <taxon>Parasutterella</taxon>
    </lineage>
</organism>
<evidence type="ECO:0000313" key="2">
    <source>
        <dbReference type="EMBL" id="MVX56781.1"/>
    </source>
</evidence>
<dbReference type="InterPro" id="IPR031807">
    <property type="entry name" value="HicB-like"/>
</dbReference>
<dbReference type="AlphaFoldDB" id="A0A6L6YN96"/>
<proteinExistence type="predicted"/>
<dbReference type="Proteomes" id="UP000472580">
    <property type="component" value="Unassembled WGS sequence"/>
</dbReference>
<protein>
    <submittedName>
        <fullName evidence="2">HicB family protein</fullName>
    </submittedName>
</protein>
<keyword evidence="3" id="KW-1185">Reference proteome</keyword>
<dbReference type="InterPro" id="IPR035069">
    <property type="entry name" value="TTHA1013/TTHA0281-like"/>
</dbReference>
<evidence type="ECO:0000313" key="3">
    <source>
        <dbReference type="Proteomes" id="UP000472580"/>
    </source>
</evidence>
<dbReference type="OrthoDB" id="9807959at2"/>
<dbReference type="RefSeq" id="WP_160335211.1">
    <property type="nucleotide sequence ID" value="NZ_WSRP01000015.1"/>
</dbReference>
<name>A0A6L6YN96_9BURK</name>
<dbReference type="Gene3D" id="3.30.160.250">
    <property type="match status" value="1"/>
</dbReference>
<reference evidence="2 3" key="1">
    <citation type="submission" date="2019-12" db="EMBL/GenBank/DDBJ databases">
        <title>Microbes associate with the intestines of laboratory mice.</title>
        <authorList>
            <person name="Navarre W."/>
            <person name="Wong E."/>
        </authorList>
    </citation>
    <scope>NUCLEOTIDE SEQUENCE [LARGE SCALE GENOMIC DNA]</scope>
    <source>
        <strain evidence="2 3">NM82_D38</strain>
    </source>
</reference>
<feature type="domain" description="HicB-like antitoxin of toxin-antitoxin system" evidence="1">
    <location>
        <begin position="5"/>
        <end position="106"/>
    </location>
</feature>
<evidence type="ECO:0000259" key="1">
    <source>
        <dbReference type="Pfam" id="PF15919"/>
    </source>
</evidence>
<dbReference type="SUPFAM" id="SSF143100">
    <property type="entry name" value="TTHA1013/TTHA0281-like"/>
    <property type="match status" value="1"/>
</dbReference>
<gene>
    <name evidence="2" type="ORF">E5987_06105</name>
</gene>
<sequence>MKLIYPAIFYADENSNGYTVEVPDLPGCVTEGDSLEEALEMGVDAASGWILDELEEGRVAPPASSPLELKPEEGGFVSLLTLDIDSYAEKYGDKAVRKNLTIPAWLNTFAESRHINFSDVLQNSLKALYRKEQGV</sequence>
<accession>A0A6L6YN96</accession>
<comment type="caution">
    <text evidence="2">The sequence shown here is derived from an EMBL/GenBank/DDBJ whole genome shotgun (WGS) entry which is preliminary data.</text>
</comment>